<evidence type="ECO:0008006" key="3">
    <source>
        <dbReference type="Google" id="ProtNLM"/>
    </source>
</evidence>
<accession>A0ABY6HUE9</accession>
<reference evidence="1" key="1">
    <citation type="submission" date="2022-09" db="EMBL/GenBank/DDBJ databases">
        <title>Actin cytoskeleton and complex cell architecture in an #Asgard archaeon.</title>
        <authorList>
            <person name="Ponce Toledo R.I."/>
            <person name="Schleper C."/>
            <person name="Rodrigues Oliveira T."/>
            <person name="Wollweber F."/>
            <person name="Xu J."/>
            <person name="Rittmann S."/>
            <person name="Klingl A."/>
            <person name="Pilhofer M."/>
        </authorList>
    </citation>
    <scope>NUCLEOTIDE SEQUENCE</scope>
    <source>
        <strain evidence="1">B-35</strain>
    </source>
</reference>
<keyword evidence="2" id="KW-1185">Reference proteome</keyword>
<proteinExistence type="predicted"/>
<organism evidence="1 2">
    <name type="scientific">Candidatus Lokiarchaeum ossiferum</name>
    <dbReference type="NCBI Taxonomy" id="2951803"/>
    <lineage>
        <taxon>Archaea</taxon>
        <taxon>Promethearchaeati</taxon>
        <taxon>Promethearchaeota</taxon>
        <taxon>Promethearchaeia</taxon>
        <taxon>Promethearchaeales</taxon>
        <taxon>Promethearchaeaceae</taxon>
        <taxon>Candidatus Lokiarchaeum</taxon>
    </lineage>
</organism>
<evidence type="ECO:0000313" key="1">
    <source>
        <dbReference type="EMBL" id="UYP46968.1"/>
    </source>
</evidence>
<dbReference type="EMBL" id="CP104013">
    <property type="protein sequence ID" value="UYP46968.1"/>
    <property type="molecule type" value="Genomic_DNA"/>
</dbReference>
<dbReference type="Proteomes" id="UP001208689">
    <property type="component" value="Chromosome"/>
</dbReference>
<name>A0ABY6HUE9_9ARCH</name>
<protein>
    <recommendedName>
        <fullName evidence="3">DUF4340 domain-containing protein</fullName>
    </recommendedName>
</protein>
<gene>
    <name evidence="1" type="ORF">NEF87_003253</name>
</gene>
<evidence type="ECO:0000313" key="2">
    <source>
        <dbReference type="Proteomes" id="UP001208689"/>
    </source>
</evidence>
<sequence>MKKKITSLFFIGLFLISALGIGGTYIYSKLEKETHLLNITVNWNSSEADGYTYADSEPSFVEVYSLPERRKDQISFTTWRIVESISLVKTDRILYEATANLSLQANLIYIVKIPNNISDSRYIDNQTAVIIDKNHRVHAITLVHRACFVEALKPVIYFYNSNQNLFNETLSVNVPNGYVFKTIPEVELGQKITWNNFEVGLKSNITDNCNSYPYLFYEAMVKPFDLQTLQNGWVINKVANTCKVNDEPISNLQVFFERSLSILGLFDNEIEDFTNYWFEEQLLFDEEGTYILRQVPLDVIDDVFQLSTTHSYSVTRVFFTISYYSDGCPFFTLPPPKSVSTNNTSKYILHEWGLFF</sequence>